<keyword evidence="2" id="KW-1185">Reference proteome</keyword>
<accession>A0A430KP37</accession>
<gene>
    <name evidence="1" type="ORF">EH243_12570</name>
</gene>
<name>A0A430KP37_9GAMM</name>
<dbReference type="RefSeq" id="WP_126159025.1">
    <property type="nucleotide sequence ID" value="NZ_RQXW01000011.1"/>
</dbReference>
<dbReference type="OrthoDB" id="7064824at2"/>
<evidence type="ECO:0000313" key="1">
    <source>
        <dbReference type="EMBL" id="RTE65268.1"/>
    </source>
</evidence>
<proteinExistence type="predicted"/>
<organism evidence="1 2">
    <name type="scientific">Amphritea opalescens</name>
    <dbReference type="NCBI Taxonomy" id="2490544"/>
    <lineage>
        <taxon>Bacteria</taxon>
        <taxon>Pseudomonadati</taxon>
        <taxon>Pseudomonadota</taxon>
        <taxon>Gammaproteobacteria</taxon>
        <taxon>Oceanospirillales</taxon>
        <taxon>Oceanospirillaceae</taxon>
        <taxon>Amphritea</taxon>
    </lineage>
</organism>
<dbReference type="EMBL" id="RQXW01000011">
    <property type="protein sequence ID" value="RTE65268.1"/>
    <property type="molecule type" value="Genomic_DNA"/>
</dbReference>
<evidence type="ECO:0000313" key="2">
    <source>
        <dbReference type="Proteomes" id="UP000283087"/>
    </source>
</evidence>
<sequence length="372" mass="42697">MDHDQFKIMAQASINDVEYLAKLKSDLEEAEFNSLAFKTLNRFIDNKEIVSKMMDIGSHNWELSLILEMEKEPWFSESLLYLTRSLRSTMIKNKEKGISIIEQMYPSIHESLACYHDSFFLQQGVNSQNPRHTVRAYFRMLGDTVESTHKPLALLIYRMISCDPSNQLYGRPEVVSFGKAVSSLLEINQLEVVYKTQLYGVSLSQWRNIAQHSGYQYNKVSKTITCIYGLNNSQTVHLTVEQLLELLFALNKLQALQKIAVSFCMIEFMEEIQFDKYGRIELTIETIISQIGNGIGLEGFKVLSVNNDRGSCVFKIEDTANKGLVPFKQMVNRLSHFMGMLKETGHDPVFELFTLNGKKLTEARVMTKQRHG</sequence>
<reference evidence="1 2" key="1">
    <citation type="submission" date="2018-11" db="EMBL/GenBank/DDBJ databases">
        <title>The draft genome sequence of Amphritea opalescens ANRC-JH13T.</title>
        <authorList>
            <person name="Fang Z."/>
            <person name="Zhang Y."/>
            <person name="Han X."/>
        </authorList>
    </citation>
    <scope>NUCLEOTIDE SEQUENCE [LARGE SCALE GENOMIC DNA]</scope>
    <source>
        <strain evidence="1 2">ANRC-JH13</strain>
    </source>
</reference>
<comment type="caution">
    <text evidence="1">The sequence shown here is derived from an EMBL/GenBank/DDBJ whole genome shotgun (WGS) entry which is preliminary data.</text>
</comment>
<protein>
    <submittedName>
        <fullName evidence="1">Uncharacterized protein</fullName>
    </submittedName>
</protein>
<dbReference type="AlphaFoldDB" id="A0A430KP37"/>
<dbReference type="Proteomes" id="UP000283087">
    <property type="component" value="Unassembled WGS sequence"/>
</dbReference>